<dbReference type="PANTHER" id="PTHR43806">
    <property type="entry name" value="PEPTIDASE S8"/>
    <property type="match status" value="1"/>
</dbReference>
<dbReference type="GO" id="GO:0004252">
    <property type="term" value="F:serine-type endopeptidase activity"/>
    <property type="evidence" value="ECO:0007669"/>
    <property type="project" value="UniProtKB-UniRule"/>
</dbReference>
<evidence type="ECO:0000256" key="7">
    <source>
        <dbReference type="PROSITE-ProRule" id="PRU01240"/>
    </source>
</evidence>
<dbReference type="SUPFAM" id="SSF52743">
    <property type="entry name" value="Subtilisin-like"/>
    <property type="match status" value="1"/>
</dbReference>
<dbReference type="InterPro" id="IPR015500">
    <property type="entry name" value="Peptidase_S8_subtilisin-rel"/>
</dbReference>
<reference evidence="12" key="1">
    <citation type="journal article" date="2020" name="Phytopathology">
        <title>Genome Sequence Resources of Colletotrichum truncatum, C. plurivorum, C. musicola, and C. sojae: Four Species Pathogenic to Soybean (Glycine max).</title>
        <authorList>
            <person name="Rogerio F."/>
            <person name="Boufleur T.R."/>
            <person name="Ciampi-Guillardi M."/>
            <person name="Sukno S.A."/>
            <person name="Thon M.R."/>
            <person name="Massola Junior N.S."/>
            <person name="Baroncelli R."/>
        </authorList>
    </citation>
    <scope>NUCLEOTIDE SEQUENCE</scope>
    <source>
        <strain evidence="12">LFN00145</strain>
    </source>
</reference>
<dbReference type="Pfam" id="PF06280">
    <property type="entry name" value="fn3_5"/>
    <property type="match status" value="1"/>
</dbReference>
<dbReference type="AlphaFoldDB" id="A0A8H6KKI2"/>
<feature type="domain" description="Peptidase S8/S53" evidence="10">
    <location>
        <begin position="164"/>
        <end position="603"/>
    </location>
</feature>
<dbReference type="InterPro" id="IPR023828">
    <property type="entry name" value="Peptidase_S8_Ser-AS"/>
</dbReference>
<evidence type="ECO:0000256" key="2">
    <source>
        <dbReference type="ARBA" id="ARBA00022670"/>
    </source>
</evidence>
<protein>
    <submittedName>
        <fullName evidence="12">Subtilisin-like serine protease pr1c</fullName>
    </submittedName>
</protein>
<feature type="active site" description="Charge relay system" evidence="6 7">
    <location>
        <position position="173"/>
    </location>
</feature>
<dbReference type="InterPro" id="IPR022398">
    <property type="entry name" value="Peptidase_S8_His-AS"/>
</dbReference>
<feature type="domain" description="C5a peptidase/Subtilisin-like protease SBT2-like Fn3-like" evidence="11">
    <location>
        <begin position="645"/>
        <end position="759"/>
    </location>
</feature>
<comment type="similarity">
    <text evidence="1 7 8">Belongs to the peptidase S8 family.</text>
</comment>
<feature type="signal peptide" evidence="9">
    <location>
        <begin position="1"/>
        <end position="25"/>
    </location>
</feature>
<sequence length="913" mass="96252">MKFNIVSASAAAILALISAVIPAAAQEADLPEDAVDVVFGAYIVEWETDVDASSTFYRDIGLCVEHRMDFKYRLFKGASFKVTNTTEAAHGDIAAEIAARPEVKAVWPVRTIRIPTPKPVFVGKNATSTPQRLRNLRRQDDEPDVYAPHVMTQVDRLRAEGYTGKGIRIGIVDSGIDYTHPALGGCFGEGCLVSYGRDLTGDDYFPPESPSPDADPYDGCVGHGTHVAGIIAAQVNEMGFTGAAPDVTIGAYRAWGCSQQTTNDVLLAGFNAAFEDGSDIISCSAGYYTGWATDPWGIAASRIGAQGVPVIVAPGNSGSSGMWLSASPATGVNVTAVGSVDNVKTPLLLTAASYAIGNSTESLRPFGFLSGGPAYSENITLPLWAVSNDTSSTDDACEPLPDSTPDLSSKVVLLRVADTSNCYSSRQAINIAAKGGKYLLFYSQTNAYAIPFPRRRPNADSEHSSITSVYAYEDGILGVGSVTPTQGAQWINLLGSGAAVNVNIVDPEAAAVHYEAVHNDVSGGLTSLSTAWGPTWEAESKPQFTAPGGNILSTWPVVMGEYSVLSGTSMSTPLAAAVFALVGQARGTTDPIELRNVISSTSRPRSWFDGTTVHDIFAPVPQQGAGVVQAYDAAHAKTVLSTSQISFNDTANMIATQSFGIKNTGGEEVVYTLGHARAATVYTFAPGSRSASQFPNPTVDEWAELAFSADTITVGAGSSVQVEVTVTPPQNVNAEQLPVYSGFITLKTSNGESHSLPYMGVAGNLKDVPVFLQGPEHGTFLGYANNPTPPNTTFTIPRPGSSSGGGSFPSMLANLFFGSQAVRADVVALTDTGLPTAQFFGVESIGFLPGFPEPWVIRRGYRLAFAGQLADGTVVPEGTYKVVFSALRVFGNPEVEGDWDFAETVPFVIKYID</sequence>
<gene>
    <name evidence="12" type="ORF">CPLU01_05738</name>
</gene>
<dbReference type="GO" id="GO:0016020">
    <property type="term" value="C:membrane"/>
    <property type="evidence" value="ECO:0007669"/>
    <property type="project" value="InterPro"/>
</dbReference>
<keyword evidence="5 7" id="KW-0720">Serine protease</keyword>
<dbReference type="Gene3D" id="3.40.50.200">
    <property type="entry name" value="Peptidase S8/S53 domain"/>
    <property type="match status" value="2"/>
</dbReference>
<evidence type="ECO:0000259" key="10">
    <source>
        <dbReference type="Pfam" id="PF00082"/>
    </source>
</evidence>
<comment type="caution">
    <text evidence="12">The sequence shown here is derived from an EMBL/GenBank/DDBJ whole genome shotgun (WGS) entry which is preliminary data.</text>
</comment>
<dbReference type="GO" id="GO:0006508">
    <property type="term" value="P:proteolysis"/>
    <property type="evidence" value="ECO:0007669"/>
    <property type="project" value="UniProtKB-KW"/>
</dbReference>
<evidence type="ECO:0000313" key="13">
    <source>
        <dbReference type="Proteomes" id="UP000654918"/>
    </source>
</evidence>
<dbReference type="CDD" id="cd07489">
    <property type="entry name" value="Peptidases_S8_5"/>
    <property type="match status" value="1"/>
</dbReference>
<evidence type="ECO:0000259" key="11">
    <source>
        <dbReference type="Pfam" id="PF06280"/>
    </source>
</evidence>
<evidence type="ECO:0000256" key="4">
    <source>
        <dbReference type="ARBA" id="ARBA00022801"/>
    </source>
</evidence>
<dbReference type="InterPro" id="IPR010435">
    <property type="entry name" value="C5a/SBT2-like_Fn3"/>
</dbReference>
<keyword evidence="3 9" id="KW-0732">Signal</keyword>
<keyword evidence="2 7" id="KW-0645">Protease</keyword>
<dbReference type="Proteomes" id="UP000654918">
    <property type="component" value="Unassembled WGS sequence"/>
</dbReference>
<evidence type="ECO:0000313" key="12">
    <source>
        <dbReference type="EMBL" id="KAF6833219.1"/>
    </source>
</evidence>
<evidence type="ECO:0000256" key="8">
    <source>
        <dbReference type="RuleBase" id="RU003355"/>
    </source>
</evidence>
<evidence type="ECO:0000256" key="3">
    <source>
        <dbReference type="ARBA" id="ARBA00022729"/>
    </source>
</evidence>
<dbReference type="PANTHER" id="PTHR43806:SF66">
    <property type="entry name" value="SERIN ENDOPEPTIDASE"/>
    <property type="match status" value="1"/>
</dbReference>
<dbReference type="InterPro" id="IPR000209">
    <property type="entry name" value="Peptidase_S8/S53_dom"/>
</dbReference>
<dbReference type="PROSITE" id="PS00137">
    <property type="entry name" value="SUBTILASE_HIS"/>
    <property type="match status" value="1"/>
</dbReference>
<evidence type="ECO:0000256" key="1">
    <source>
        <dbReference type="ARBA" id="ARBA00011073"/>
    </source>
</evidence>
<dbReference type="EMBL" id="WIGO01000061">
    <property type="protein sequence ID" value="KAF6833219.1"/>
    <property type="molecule type" value="Genomic_DNA"/>
</dbReference>
<dbReference type="Gene3D" id="2.60.40.1710">
    <property type="entry name" value="Subtilisin-like superfamily"/>
    <property type="match status" value="1"/>
</dbReference>
<feature type="active site" description="Charge relay system" evidence="6 7">
    <location>
        <position position="223"/>
    </location>
</feature>
<feature type="active site" description="Charge relay system" evidence="6 7">
    <location>
        <position position="569"/>
    </location>
</feature>
<accession>A0A8H6KKI2</accession>
<dbReference type="PROSITE" id="PS00138">
    <property type="entry name" value="SUBTILASE_SER"/>
    <property type="match status" value="1"/>
</dbReference>
<dbReference type="Pfam" id="PF00082">
    <property type="entry name" value="Peptidase_S8"/>
    <property type="match status" value="1"/>
</dbReference>
<dbReference type="InterPro" id="IPR050131">
    <property type="entry name" value="Peptidase_S8_subtilisin-like"/>
</dbReference>
<evidence type="ECO:0000256" key="9">
    <source>
        <dbReference type="SAM" id="SignalP"/>
    </source>
</evidence>
<dbReference type="InterPro" id="IPR023827">
    <property type="entry name" value="Peptidase_S8_Asp-AS"/>
</dbReference>
<keyword evidence="13" id="KW-1185">Reference proteome</keyword>
<dbReference type="InterPro" id="IPR036852">
    <property type="entry name" value="Peptidase_S8/S53_dom_sf"/>
</dbReference>
<evidence type="ECO:0000256" key="6">
    <source>
        <dbReference type="PIRSR" id="PIRSR615500-1"/>
    </source>
</evidence>
<dbReference type="InterPro" id="IPR034187">
    <property type="entry name" value="Peptidases_S8_5"/>
</dbReference>
<organism evidence="12 13">
    <name type="scientific">Colletotrichum plurivorum</name>
    <dbReference type="NCBI Taxonomy" id="2175906"/>
    <lineage>
        <taxon>Eukaryota</taxon>
        <taxon>Fungi</taxon>
        <taxon>Dikarya</taxon>
        <taxon>Ascomycota</taxon>
        <taxon>Pezizomycotina</taxon>
        <taxon>Sordariomycetes</taxon>
        <taxon>Hypocreomycetidae</taxon>
        <taxon>Glomerellales</taxon>
        <taxon>Glomerellaceae</taxon>
        <taxon>Colletotrichum</taxon>
        <taxon>Colletotrichum orchidearum species complex</taxon>
    </lineage>
</organism>
<evidence type="ECO:0000256" key="5">
    <source>
        <dbReference type="ARBA" id="ARBA00022825"/>
    </source>
</evidence>
<feature type="chain" id="PRO_5034061554" evidence="9">
    <location>
        <begin position="26"/>
        <end position="913"/>
    </location>
</feature>
<name>A0A8H6KKI2_9PEZI</name>
<dbReference type="PROSITE" id="PS51892">
    <property type="entry name" value="SUBTILASE"/>
    <property type="match status" value="1"/>
</dbReference>
<keyword evidence="4 7" id="KW-0378">Hydrolase</keyword>
<dbReference type="PROSITE" id="PS00136">
    <property type="entry name" value="SUBTILASE_ASP"/>
    <property type="match status" value="1"/>
</dbReference>
<proteinExistence type="inferred from homology"/>
<dbReference type="PRINTS" id="PR00723">
    <property type="entry name" value="SUBTILISIN"/>
</dbReference>